<accession>G8TV98</accession>
<reference evidence="2" key="1">
    <citation type="submission" date="2011-12" db="EMBL/GenBank/DDBJ databases">
        <title>The complete genome of chromosome of Sulfobacillus acidophilus DSM 10332.</title>
        <authorList>
            <person name="Lucas S."/>
            <person name="Han J."/>
            <person name="Lapidus A."/>
            <person name="Bruce D."/>
            <person name="Goodwin L."/>
            <person name="Pitluck S."/>
            <person name="Peters L."/>
            <person name="Kyrpides N."/>
            <person name="Mavromatis K."/>
            <person name="Ivanova N."/>
            <person name="Mikhailova N."/>
            <person name="Chertkov O."/>
            <person name="Saunders E."/>
            <person name="Detter J.C."/>
            <person name="Tapia R."/>
            <person name="Han C."/>
            <person name="Land M."/>
            <person name="Hauser L."/>
            <person name="Markowitz V."/>
            <person name="Cheng J.-F."/>
            <person name="Hugenholtz P."/>
            <person name="Woyke T."/>
            <person name="Wu D."/>
            <person name="Pukall R."/>
            <person name="Gehrich-Schroeter G."/>
            <person name="Schneider S."/>
            <person name="Klenk H.-P."/>
            <person name="Eisen J.A."/>
        </authorList>
    </citation>
    <scope>NUCLEOTIDE SEQUENCE [LARGE SCALE GENOMIC DNA]</scope>
    <source>
        <strain evidence="2">ATCC 700253 / DSM 10332 / NAL</strain>
    </source>
</reference>
<protein>
    <submittedName>
        <fullName evidence="1">Uncharacterized protein</fullName>
    </submittedName>
</protein>
<sequence length="150" mass="16849">MSAFIERQRRYPDLLAYPGWDDLMHSQLAWGFDCGPGWLPLIDIALATLNWGSQHAPTATIHVRQVKEKFGRLTIYADLSNVPPPVRDGILSILSHLADLSTYTCEQCGQAGALRSTGGWWQTLCDACETAWQTADEPLSQFRIRLGREF</sequence>
<dbReference type="KEGG" id="sap:Sulac_1238"/>
<dbReference type="PATRIC" id="fig|679936.5.peg.1296"/>
<gene>
    <name evidence="1" type="ordered locus">Sulac_1238</name>
</gene>
<organism evidence="1 2">
    <name type="scientific">Sulfobacillus acidophilus (strain ATCC 700253 / DSM 10332 / NAL)</name>
    <dbReference type="NCBI Taxonomy" id="679936"/>
    <lineage>
        <taxon>Bacteria</taxon>
        <taxon>Bacillati</taxon>
        <taxon>Bacillota</taxon>
        <taxon>Clostridia</taxon>
        <taxon>Eubacteriales</taxon>
        <taxon>Clostridiales Family XVII. Incertae Sedis</taxon>
        <taxon>Sulfobacillus</taxon>
    </lineage>
</organism>
<evidence type="ECO:0000313" key="1">
    <source>
        <dbReference type="EMBL" id="AEW04738.1"/>
    </source>
</evidence>
<proteinExistence type="predicted"/>
<dbReference type="HOGENOM" id="CLU_128727_0_0_9"/>
<dbReference type="STRING" id="679936.Sulac_1238"/>
<name>G8TV98_SULAD</name>
<dbReference type="EMBL" id="CP003179">
    <property type="protein sequence ID" value="AEW04738.1"/>
    <property type="molecule type" value="Genomic_DNA"/>
</dbReference>
<reference evidence="1 2" key="2">
    <citation type="journal article" date="2012" name="Stand. Genomic Sci.">
        <title>Complete genome sequence of the moderately thermophilic mineral-sulfide-oxidizing firmicute Sulfobacillus acidophilus type strain (NAL(T)).</title>
        <authorList>
            <person name="Anderson I."/>
            <person name="Chertkov O."/>
            <person name="Chen A."/>
            <person name="Saunders E."/>
            <person name="Lapidus A."/>
            <person name="Nolan M."/>
            <person name="Lucas S."/>
            <person name="Hammon N."/>
            <person name="Deshpande S."/>
            <person name="Cheng J.F."/>
            <person name="Han C."/>
            <person name="Tapia R."/>
            <person name="Goodwin L.A."/>
            <person name="Pitluck S."/>
            <person name="Liolios K."/>
            <person name="Pagani I."/>
            <person name="Ivanova N."/>
            <person name="Mikhailova N."/>
            <person name="Pati A."/>
            <person name="Palaniappan K."/>
            <person name="Land M."/>
            <person name="Pan C."/>
            <person name="Rohde M."/>
            <person name="Pukall R."/>
            <person name="Goker M."/>
            <person name="Detter J.C."/>
            <person name="Woyke T."/>
            <person name="Bristow J."/>
            <person name="Eisen J.A."/>
            <person name="Markowitz V."/>
            <person name="Hugenholtz P."/>
            <person name="Kyrpides N.C."/>
            <person name="Klenk H.P."/>
            <person name="Mavromatis K."/>
        </authorList>
    </citation>
    <scope>NUCLEOTIDE SEQUENCE [LARGE SCALE GENOMIC DNA]</scope>
    <source>
        <strain evidence="2">ATCC 700253 / DSM 10332 / NAL</strain>
    </source>
</reference>
<evidence type="ECO:0000313" key="2">
    <source>
        <dbReference type="Proteomes" id="UP000005439"/>
    </source>
</evidence>
<dbReference type="Proteomes" id="UP000005439">
    <property type="component" value="Chromosome"/>
</dbReference>
<keyword evidence="2" id="KW-1185">Reference proteome</keyword>
<dbReference type="AlphaFoldDB" id="G8TV98"/>